<sequence>MEQAEYDAARTQWLCEQKALRVLRFSNDQVFDCIEVVLEQILEAVVRKAKAAPIPDPAPVSQGKRGTSTPEVETTTK</sequence>
<dbReference type="Pfam" id="PF04480">
    <property type="entry name" value="DUF559"/>
    <property type="match status" value="1"/>
</dbReference>
<feature type="domain" description="DUF559" evidence="2">
    <location>
        <begin position="2"/>
        <end position="45"/>
    </location>
</feature>
<protein>
    <recommendedName>
        <fullName evidence="2">DUF559 domain-containing protein</fullName>
    </recommendedName>
</protein>
<name>A0A3B1D339_9ZZZZ</name>
<reference evidence="3" key="1">
    <citation type="submission" date="2018-06" db="EMBL/GenBank/DDBJ databases">
        <authorList>
            <person name="Zhirakovskaya E."/>
        </authorList>
    </citation>
    <scope>NUCLEOTIDE SEQUENCE</scope>
</reference>
<feature type="compositionally biased region" description="Polar residues" evidence="1">
    <location>
        <begin position="64"/>
        <end position="77"/>
    </location>
</feature>
<evidence type="ECO:0000256" key="1">
    <source>
        <dbReference type="SAM" id="MobiDB-lite"/>
    </source>
</evidence>
<dbReference type="EMBL" id="UOGF01000072">
    <property type="protein sequence ID" value="VAX31213.1"/>
    <property type="molecule type" value="Genomic_DNA"/>
</dbReference>
<accession>A0A3B1D339</accession>
<dbReference type="AlphaFoldDB" id="A0A3B1D339"/>
<proteinExistence type="predicted"/>
<gene>
    <name evidence="3" type="ORF">MNBD_NITROSPIRAE01-243</name>
</gene>
<evidence type="ECO:0000259" key="2">
    <source>
        <dbReference type="Pfam" id="PF04480"/>
    </source>
</evidence>
<dbReference type="InterPro" id="IPR007569">
    <property type="entry name" value="DUF559"/>
</dbReference>
<organism evidence="3">
    <name type="scientific">hydrothermal vent metagenome</name>
    <dbReference type="NCBI Taxonomy" id="652676"/>
    <lineage>
        <taxon>unclassified sequences</taxon>
        <taxon>metagenomes</taxon>
        <taxon>ecological metagenomes</taxon>
    </lineage>
</organism>
<evidence type="ECO:0000313" key="3">
    <source>
        <dbReference type="EMBL" id="VAX31213.1"/>
    </source>
</evidence>
<feature type="region of interest" description="Disordered" evidence="1">
    <location>
        <begin position="49"/>
        <end position="77"/>
    </location>
</feature>